<organism evidence="2 3">
    <name type="scientific">Cytospora leucostoma</name>
    <dbReference type="NCBI Taxonomy" id="1230097"/>
    <lineage>
        <taxon>Eukaryota</taxon>
        <taxon>Fungi</taxon>
        <taxon>Dikarya</taxon>
        <taxon>Ascomycota</taxon>
        <taxon>Pezizomycotina</taxon>
        <taxon>Sordariomycetes</taxon>
        <taxon>Sordariomycetidae</taxon>
        <taxon>Diaporthales</taxon>
        <taxon>Cytosporaceae</taxon>
        <taxon>Cytospora</taxon>
    </lineage>
</organism>
<dbReference type="PROSITE" id="PS50097">
    <property type="entry name" value="BTB"/>
    <property type="match status" value="1"/>
</dbReference>
<dbReference type="PANTHER" id="PTHR47843">
    <property type="entry name" value="BTB DOMAIN-CONTAINING PROTEIN-RELATED"/>
    <property type="match status" value="1"/>
</dbReference>
<dbReference type="Proteomes" id="UP000285146">
    <property type="component" value="Unassembled WGS sequence"/>
</dbReference>
<dbReference type="SUPFAM" id="SSF54695">
    <property type="entry name" value="POZ domain"/>
    <property type="match status" value="1"/>
</dbReference>
<dbReference type="SMART" id="SM00225">
    <property type="entry name" value="BTB"/>
    <property type="match status" value="1"/>
</dbReference>
<dbReference type="Pfam" id="PF00651">
    <property type="entry name" value="BTB"/>
    <property type="match status" value="1"/>
</dbReference>
<protein>
    <recommendedName>
        <fullName evidence="1">BTB domain-containing protein</fullName>
    </recommendedName>
</protein>
<comment type="caution">
    <text evidence="2">The sequence shown here is derived from an EMBL/GenBank/DDBJ whole genome shotgun (WGS) entry which is preliminary data.</text>
</comment>
<dbReference type="AlphaFoldDB" id="A0A423XIK8"/>
<dbReference type="Gene3D" id="3.30.710.10">
    <property type="entry name" value="Potassium Channel Kv1.1, Chain A"/>
    <property type="match status" value="1"/>
</dbReference>
<name>A0A423XIK8_9PEZI</name>
<feature type="domain" description="BTB" evidence="1">
    <location>
        <begin position="30"/>
        <end position="90"/>
    </location>
</feature>
<sequence length="241" mass="27961">MSAQANQGGQGVARPEVQPYKPSLFYEPQAIVTVKVEGQTFKVHKKILVTNSEYFEKALNGPFLEAQTQTIDLEDDVKKDDFGLYVDTLYRWYFAKNFHPGDAPLNQRFGTLHVALHFWMLSDRFLNIHMRDTTAEWLKGFILSFTVPNWKSWYDTTPPFVPSATLNLWVLRFQLGFNDCQTYTLPFTEMIVQAAANMPPELFSSVHDMLEPEFRSAVTKKFIRRFVDPKLERPPERAQMP</sequence>
<dbReference type="CDD" id="cd18186">
    <property type="entry name" value="BTB_POZ_ZBTB_KLHL-like"/>
    <property type="match status" value="1"/>
</dbReference>
<dbReference type="PANTHER" id="PTHR47843:SF6">
    <property type="entry name" value="BTB DOMAIN-CONTAINING PROTEIN"/>
    <property type="match status" value="1"/>
</dbReference>
<dbReference type="EMBL" id="LKEB01000006">
    <property type="protein sequence ID" value="ROW16189.1"/>
    <property type="molecule type" value="Genomic_DNA"/>
</dbReference>
<evidence type="ECO:0000259" key="1">
    <source>
        <dbReference type="PROSITE" id="PS50097"/>
    </source>
</evidence>
<dbReference type="OrthoDB" id="194443at2759"/>
<keyword evidence="3" id="KW-1185">Reference proteome</keyword>
<gene>
    <name evidence="2" type="ORF">VPNG_01766</name>
</gene>
<dbReference type="InterPro" id="IPR011333">
    <property type="entry name" value="SKP1/BTB/POZ_sf"/>
</dbReference>
<dbReference type="InParanoid" id="A0A423XIK8"/>
<reference evidence="2 3" key="1">
    <citation type="submission" date="2015-09" db="EMBL/GenBank/DDBJ databases">
        <title>Host preference determinants of Valsa canker pathogens revealed by comparative genomics.</title>
        <authorList>
            <person name="Yin Z."/>
            <person name="Huang L."/>
        </authorList>
    </citation>
    <scope>NUCLEOTIDE SEQUENCE [LARGE SCALE GENOMIC DNA]</scope>
    <source>
        <strain evidence="2 3">SXYLt</strain>
    </source>
</reference>
<evidence type="ECO:0000313" key="3">
    <source>
        <dbReference type="Proteomes" id="UP000285146"/>
    </source>
</evidence>
<dbReference type="InterPro" id="IPR000210">
    <property type="entry name" value="BTB/POZ_dom"/>
</dbReference>
<evidence type="ECO:0000313" key="2">
    <source>
        <dbReference type="EMBL" id="ROW16189.1"/>
    </source>
</evidence>
<proteinExistence type="predicted"/>
<accession>A0A423XIK8</accession>